<accession>A0A8S5U120</accession>
<evidence type="ECO:0000313" key="1">
    <source>
        <dbReference type="EMBL" id="DAF88143.1"/>
    </source>
</evidence>
<protein>
    <submittedName>
        <fullName evidence="1">Uncharacterized protein</fullName>
    </submittedName>
</protein>
<proteinExistence type="predicted"/>
<name>A0A8S5U120_9CAUD</name>
<sequence>MGERGKINDKDPDYTNYLNECNELSRRYFAKEDEIFSRLTEDTRREVSRELGALRKLFARDLKVLQRKYSHIFNQKGDDE</sequence>
<organism evidence="1">
    <name type="scientific">Siphoviridae sp. ctub511</name>
    <dbReference type="NCBI Taxonomy" id="2825714"/>
    <lineage>
        <taxon>Viruses</taxon>
        <taxon>Duplodnaviria</taxon>
        <taxon>Heunggongvirae</taxon>
        <taxon>Uroviricota</taxon>
        <taxon>Caudoviricetes</taxon>
    </lineage>
</organism>
<reference evidence="1" key="1">
    <citation type="journal article" date="2021" name="Proc. Natl. Acad. Sci. U.S.A.">
        <title>A Catalog of Tens of Thousands of Viruses from Human Metagenomes Reveals Hidden Associations with Chronic Diseases.</title>
        <authorList>
            <person name="Tisza M.J."/>
            <person name="Buck C.B."/>
        </authorList>
    </citation>
    <scope>NUCLEOTIDE SEQUENCE</scope>
    <source>
        <strain evidence="1">Ctub511</strain>
    </source>
</reference>
<dbReference type="EMBL" id="BK015978">
    <property type="protein sequence ID" value="DAF88143.1"/>
    <property type="molecule type" value="Genomic_DNA"/>
</dbReference>